<evidence type="ECO:0000259" key="3">
    <source>
        <dbReference type="PROSITE" id="PS51077"/>
    </source>
</evidence>
<comment type="caution">
    <text evidence="4">The sequence shown here is derived from an EMBL/GenBank/DDBJ whole genome shotgun (WGS) entry which is preliminary data.</text>
</comment>
<dbReference type="Pfam" id="PF09339">
    <property type="entry name" value="HTH_IclR"/>
    <property type="match status" value="1"/>
</dbReference>
<dbReference type="Gene3D" id="3.30.450.40">
    <property type="match status" value="2"/>
</dbReference>
<feature type="domain" description="HTH iclR-type" evidence="3">
    <location>
        <begin position="21"/>
        <end position="82"/>
    </location>
</feature>
<sequence>MKKEKASTNKTEKEAAPDRIVLGAERSLAILSAFIDAPDPLGLTELEDRTGLFKSVICRYMLSFVKHGYVVQRQDSSYQLGPRAFQLGKAFEEKFSYADFILPSLDNLMKATGESACFYIRQQDMRLCLYAVESGQSVKATVKTGSLFAIDKTSSSQVLRFFSVPGNNAKSDGRYVCISTGINNLLSSSMAAPVFGAGNAFVGSLTIFGLSQRFDPSNSDLIRATLLTAAQDLSARLGAQGVYVNPNSQIFDELALHPDREPTPVNA</sequence>
<dbReference type="PANTHER" id="PTHR30136:SF39">
    <property type="entry name" value="TRANSCRIPTIONAL REGULATORY PROTEIN"/>
    <property type="match status" value="1"/>
</dbReference>
<dbReference type="InterPro" id="IPR036390">
    <property type="entry name" value="WH_DNA-bd_sf"/>
</dbReference>
<evidence type="ECO:0000313" key="4">
    <source>
        <dbReference type="EMBL" id="MFL9922762.1"/>
    </source>
</evidence>
<evidence type="ECO:0000313" key="5">
    <source>
        <dbReference type="Proteomes" id="UP001629246"/>
    </source>
</evidence>
<dbReference type="SUPFAM" id="SSF55781">
    <property type="entry name" value="GAF domain-like"/>
    <property type="match status" value="1"/>
</dbReference>
<gene>
    <name evidence="4" type="ORF">PQR62_00700</name>
</gene>
<dbReference type="RefSeq" id="WP_408153758.1">
    <property type="nucleotide sequence ID" value="NZ_JAQQFM010000001.1"/>
</dbReference>
<dbReference type="Proteomes" id="UP001629246">
    <property type="component" value="Unassembled WGS sequence"/>
</dbReference>
<dbReference type="InterPro" id="IPR036388">
    <property type="entry name" value="WH-like_DNA-bd_sf"/>
</dbReference>
<name>A0ABW9A305_9BURK</name>
<dbReference type="InterPro" id="IPR029016">
    <property type="entry name" value="GAF-like_dom_sf"/>
</dbReference>
<dbReference type="PROSITE" id="PS51077">
    <property type="entry name" value="HTH_ICLR"/>
    <property type="match status" value="1"/>
</dbReference>
<dbReference type="Gene3D" id="1.10.10.10">
    <property type="entry name" value="Winged helix-like DNA-binding domain superfamily/Winged helix DNA-binding domain"/>
    <property type="match status" value="1"/>
</dbReference>
<keyword evidence="2" id="KW-0804">Transcription</keyword>
<evidence type="ECO:0000256" key="2">
    <source>
        <dbReference type="ARBA" id="ARBA00023163"/>
    </source>
</evidence>
<organism evidence="4 5">
    <name type="scientific">Herbaspirillum lusitanum</name>
    <dbReference type="NCBI Taxonomy" id="213312"/>
    <lineage>
        <taxon>Bacteria</taxon>
        <taxon>Pseudomonadati</taxon>
        <taxon>Pseudomonadota</taxon>
        <taxon>Betaproteobacteria</taxon>
        <taxon>Burkholderiales</taxon>
        <taxon>Oxalobacteraceae</taxon>
        <taxon>Herbaspirillum</taxon>
    </lineage>
</organism>
<reference evidence="4 5" key="1">
    <citation type="journal article" date="2024" name="Chem. Sci.">
        <title>Discovery of megapolipeptins by genome mining of a Burkholderiales bacteria collection.</title>
        <authorList>
            <person name="Paulo B.S."/>
            <person name="Recchia M.J.J."/>
            <person name="Lee S."/>
            <person name="Fergusson C.H."/>
            <person name="Romanowski S.B."/>
            <person name="Hernandez A."/>
            <person name="Krull N."/>
            <person name="Liu D.Y."/>
            <person name="Cavanagh H."/>
            <person name="Bos A."/>
            <person name="Gray C.A."/>
            <person name="Murphy B.T."/>
            <person name="Linington R.G."/>
            <person name="Eustaquio A.S."/>
        </authorList>
    </citation>
    <scope>NUCLEOTIDE SEQUENCE [LARGE SCALE GENOMIC DNA]</scope>
    <source>
        <strain evidence="4 5">RL21-008-BIB-A</strain>
    </source>
</reference>
<proteinExistence type="predicted"/>
<dbReference type="EMBL" id="JAQQFM010000001">
    <property type="protein sequence ID" value="MFL9922762.1"/>
    <property type="molecule type" value="Genomic_DNA"/>
</dbReference>
<dbReference type="SMART" id="SM00346">
    <property type="entry name" value="HTH_ICLR"/>
    <property type="match status" value="1"/>
</dbReference>
<dbReference type="InterPro" id="IPR050707">
    <property type="entry name" value="HTH_MetabolicPath_Reg"/>
</dbReference>
<keyword evidence="1" id="KW-0805">Transcription regulation</keyword>
<accession>A0ABW9A305</accession>
<protein>
    <submittedName>
        <fullName evidence="4">Helix-turn-helix domain-containing protein</fullName>
    </submittedName>
</protein>
<dbReference type="InterPro" id="IPR005471">
    <property type="entry name" value="Tscrpt_reg_IclR_N"/>
</dbReference>
<keyword evidence="5" id="KW-1185">Reference proteome</keyword>
<dbReference type="SUPFAM" id="SSF46785">
    <property type="entry name" value="Winged helix' DNA-binding domain"/>
    <property type="match status" value="1"/>
</dbReference>
<evidence type="ECO:0000256" key="1">
    <source>
        <dbReference type="ARBA" id="ARBA00023015"/>
    </source>
</evidence>
<dbReference type="PANTHER" id="PTHR30136">
    <property type="entry name" value="HELIX-TURN-HELIX TRANSCRIPTIONAL REGULATOR, ICLR FAMILY"/>
    <property type="match status" value="1"/>
</dbReference>